<dbReference type="InterPro" id="IPR040788">
    <property type="entry name" value="HEPN_MAE_28990"/>
</dbReference>
<evidence type="ECO:0000259" key="1">
    <source>
        <dbReference type="Pfam" id="PF18737"/>
    </source>
</evidence>
<dbReference type="Proteomes" id="UP000270299">
    <property type="component" value="Unassembled WGS sequence"/>
</dbReference>
<evidence type="ECO:0000313" key="3">
    <source>
        <dbReference type="Proteomes" id="UP000270299"/>
    </source>
</evidence>
<dbReference type="RefSeq" id="WP_121672768.1">
    <property type="nucleotide sequence ID" value="NZ_RCUV01000007.1"/>
</dbReference>
<reference evidence="2 3" key="1">
    <citation type="submission" date="2018-10" db="EMBL/GenBank/DDBJ databases">
        <authorList>
            <person name="Li J."/>
        </authorList>
    </citation>
    <scope>NUCLEOTIDE SEQUENCE [LARGE SCALE GENOMIC DNA]</scope>
    <source>
        <strain evidence="2 3">CCTCC AB209002</strain>
    </source>
</reference>
<proteinExistence type="predicted"/>
<dbReference type="EMBL" id="RCUV01000007">
    <property type="protein sequence ID" value="RLP71748.1"/>
    <property type="molecule type" value="Genomic_DNA"/>
</dbReference>
<gene>
    <name evidence="2" type="ORF">D9V29_07825</name>
</gene>
<sequence length="216" mass="24057">MVKIRTLEALEDAISDEIAWRKRELTTARKLVQQSSGSTQTANLRSGVLILYAHWEGWVKNVARLYIRYANTQSATYAQLSSAFLGNALKVKISSIEKASTPAIHNEFALFLMEGLSGKARLSEDLVQTQSNLSSAVLSNVVERLGLPRRTEYATRANMIDQELVNRRNSIAHGQFLELNANDFLALHEDVLALLQLFTDDVRNAASTSSYLKDSV</sequence>
<dbReference type="OrthoDB" id="4111339at2"/>
<comment type="caution">
    <text evidence="2">The sequence shown here is derived from an EMBL/GenBank/DDBJ whole genome shotgun (WGS) entry which is preliminary data.</text>
</comment>
<feature type="domain" description="MAE-28990/MAE-18760-like HEPN" evidence="1">
    <location>
        <begin position="11"/>
        <end position="211"/>
    </location>
</feature>
<protein>
    <recommendedName>
        <fullName evidence="1">MAE-28990/MAE-18760-like HEPN domain-containing protein</fullName>
    </recommendedName>
</protein>
<organism evidence="2 3">
    <name type="scientific">Mycetocola manganoxydans</name>
    <dbReference type="NCBI Taxonomy" id="699879"/>
    <lineage>
        <taxon>Bacteria</taxon>
        <taxon>Bacillati</taxon>
        <taxon>Actinomycetota</taxon>
        <taxon>Actinomycetes</taxon>
        <taxon>Micrococcales</taxon>
        <taxon>Microbacteriaceae</taxon>
        <taxon>Mycetocola</taxon>
    </lineage>
</organism>
<dbReference type="Pfam" id="PF18737">
    <property type="entry name" value="HEPN_MAE_28990"/>
    <property type="match status" value="1"/>
</dbReference>
<keyword evidence="3" id="KW-1185">Reference proteome</keyword>
<name>A0A3L6ZVB3_9MICO</name>
<accession>A0A3L6ZVB3</accession>
<evidence type="ECO:0000313" key="2">
    <source>
        <dbReference type="EMBL" id="RLP71748.1"/>
    </source>
</evidence>
<dbReference type="AlphaFoldDB" id="A0A3L6ZVB3"/>